<dbReference type="RefSeq" id="WP_081182696.1">
    <property type="nucleotide sequence ID" value="NZ_MJEA01000002.1"/>
</dbReference>
<keyword evidence="2" id="KW-0238">DNA-binding</keyword>
<dbReference type="EMBL" id="MJEA01000002">
    <property type="protein sequence ID" value="OQO71122.1"/>
    <property type="molecule type" value="Genomic_DNA"/>
</dbReference>
<dbReference type="PANTHER" id="PTHR42756:SF1">
    <property type="entry name" value="TRANSCRIPTIONAL REPRESSOR OF EMRAB OPERON"/>
    <property type="match status" value="1"/>
</dbReference>
<sequence>MDRKLSERYFGACMVAKRTTHFLPAPPEGLQRRHIYILKTCYNLKKANGTVKISDIAQEIGSTLPSVTKNIAKLEELGYMKKQANEKDRRVINVEPTEKGLVLYQQDVYDFHEKNTEILQDIPTEDIETTIRTIERIYEQMNKSEFHQKGETRCIEH</sequence>
<accession>A0A1V8YMJ8</accession>
<evidence type="ECO:0000256" key="1">
    <source>
        <dbReference type="ARBA" id="ARBA00023015"/>
    </source>
</evidence>
<evidence type="ECO:0000313" key="5">
    <source>
        <dbReference type="EMBL" id="OQO71122.1"/>
    </source>
</evidence>
<evidence type="ECO:0000256" key="3">
    <source>
        <dbReference type="ARBA" id="ARBA00023163"/>
    </source>
</evidence>
<keyword evidence="3" id="KW-0804">Transcription</keyword>
<evidence type="ECO:0000313" key="6">
    <source>
        <dbReference type="Proteomes" id="UP000192477"/>
    </source>
</evidence>
<keyword evidence="1" id="KW-0805">Transcription regulation</keyword>
<proteinExistence type="predicted"/>
<dbReference type="AlphaFoldDB" id="A0A1V8YMJ8"/>
<dbReference type="InterPro" id="IPR036388">
    <property type="entry name" value="WH-like_DNA-bd_sf"/>
</dbReference>
<dbReference type="PROSITE" id="PS50995">
    <property type="entry name" value="HTH_MARR_2"/>
    <property type="match status" value="1"/>
</dbReference>
<dbReference type="SMART" id="SM00347">
    <property type="entry name" value="HTH_MARR"/>
    <property type="match status" value="1"/>
</dbReference>
<dbReference type="Gene3D" id="1.10.10.10">
    <property type="entry name" value="Winged helix-like DNA-binding domain superfamily/Winged helix DNA-binding domain"/>
    <property type="match status" value="1"/>
</dbReference>
<dbReference type="InterPro" id="IPR000835">
    <property type="entry name" value="HTH_MarR-typ"/>
</dbReference>
<dbReference type="PRINTS" id="PR00598">
    <property type="entry name" value="HTHMARR"/>
</dbReference>
<reference evidence="5 6" key="1">
    <citation type="journal article" date="2017" name="BMC Microbiol.">
        <title>Comparative genomics of Enterococcus spp. isolated from bovine feces.</title>
        <authorList>
            <person name="Beukers A.G."/>
            <person name="Zaheer R."/>
            <person name="Goji N."/>
            <person name="Amoako K.K."/>
            <person name="Chaves A.V."/>
            <person name="Ward M.P."/>
            <person name="McAllister T.A."/>
        </authorList>
    </citation>
    <scope>NUCLEOTIDE SEQUENCE [LARGE SCALE GENOMIC DNA]</scope>
    <source>
        <strain evidence="5 6">F1129D 143</strain>
    </source>
</reference>
<dbReference type="STRING" id="112904.BH747_03745"/>
<gene>
    <name evidence="5" type="ORF">BH747_03745</name>
</gene>
<feature type="domain" description="HTH marR-type" evidence="4">
    <location>
        <begin position="1"/>
        <end position="139"/>
    </location>
</feature>
<dbReference type="GO" id="GO:0003677">
    <property type="term" value="F:DNA binding"/>
    <property type="evidence" value="ECO:0007669"/>
    <property type="project" value="UniProtKB-KW"/>
</dbReference>
<protein>
    <submittedName>
        <fullName evidence="5">MarR family transcriptional regulator</fullName>
    </submittedName>
</protein>
<dbReference type="PANTHER" id="PTHR42756">
    <property type="entry name" value="TRANSCRIPTIONAL REGULATOR, MARR"/>
    <property type="match status" value="1"/>
</dbReference>
<dbReference type="Pfam" id="PF01047">
    <property type="entry name" value="MarR"/>
    <property type="match status" value="1"/>
</dbReference>
<dbReference type="SUPFAM" id="SSF46785">
    <property type="entry name" value="Winged helix' DNA-binding domain"/>
    <property type="match status" value="1"/>
</dbReference>
<dbReference type="InterPro" id="IPR036390">
    <property type="entry name" value="WH_DNA-bd_sf"/>
</dbReference>
<dbReference type="OrthoDB" id="327696at2"/>
<comment type="caution">
    <text evidence="5">The sequence shown here is derived from an EMBL/GenBank/DDBJ whole genome shotgun (WGS) entry which is preliminary data.</text>
</comment>
<evidence type="ECO:0000256" key="2">
    <source>
        <dbReference type="ARBA" id="ARBA00023125"/>
    </source>
</evidence>
<dbReference type="GO" id="GO:0003700">
    <property type="term" value="F:DNA-binding transcription factor activity"/>
    <property type="evidence" value="ECO:0007669"/>
    <property type="project" value="InterPro"/>
</dbReference>
<dbReference type="Proteomes" id="UP000192477">
    <property type="component" value="Unassembled WGS sequence"/>
</dbReference>
<evidence type="ECO:0000259" key="4">
    <source>
        <dbReference type="PROSITE" id="PS50995"/>
    </source>
</evidence>
<name>A0A1V8YMJ8_9ENTE</name>
<organism evidence="5 6">
    <name type="scientific">Enterococcus villorum</name>
    <dbReference type="NCBI Taxonomy" id="112904"/>
    <lineage>
        <taxon>Bacteria</taxon>
        <taxon>Bacillati</taxon>
        <taxon>Bacillota</taxon>
        <taxon>Bacilli</taxon>
        <taxon>Lactobacillales</taxon>
        <taxon>Enterococcaceae</taxon>
        <taxon>Enterococcus</taxon>
    </lineage>
</organism>